<protein>
    <submittedName>
        <fullName evidence="2">Uncharacterized protein</fullName>
    </submittedName>
</protein>
<reference evidence="2 3" key="1">
    <citation type="journal article" date="2018" name="Biotechnol. Biofuels">
        <title>Integrative visual omics of the white-rot fungus Polyporus brumalis exposes the biotechnological potential of its oxidative enzymes for delignifying raw plant biomass.</title>
        <authorList>
            <person name="Miyauchi S."/>
            <person name="Rancon A."/>
            <person name="Drula E."/>
            <person name="Hage H."/>
            <person name="Chaduli D."/>
            <person name="Favel A."/>
            <person name="Grisel S."/>
            <person name="Henrissat B."/>
            <person name="Herpoel-Gimbert I."/>
            <person name="Ruiz-Duenas F.J."/>
            <person name="Chevret D."/>
            <person name="Hainaut M."/>
            <person name="Lin J."/>
            <person name="Wang M."/>
            <person name="Pangilinan J."/>
            <person name="Lipzen A."/>
            <person name="Lesage-Meessen L."/>
            <person name="Navarro D."/>
            <person name="Riley R."/>
            <person name="Grigoriev I.V."/>
            <person name="Zhou S."/>
            <person name="Raouche S."/>
            <person name="Rosso M.N."/>
        </authorList>
    </citation>
    <scope>NUCLEOTIDE SEQUENCE [LARGE SCALE GENOMIC DNA]</scope>
    <source>
        <strain evidence="2 3">BRFM 1820</strain>
    </source>
</reference>
<dbReference type="Proteomes" id="UP000256964">
    <property type="component" value="Unassembled WGS sequence"/>
</dbReference>
<dbReference type="AlphaFoldDB" id="A0A371CRL2"/>
<dbReference type="EMBL" id="KZ857474">
    <property type="protein sequence ID" value="RDX42920.1"/>
    <property type="molecule type" value="Genomic_DNA"/>
</dbReference>
<feature type="transmembrane region" description="Helical" evidence="1">
    <location>
        <begin position="62"/>
        <end position="84"/>
    </location>
</feature>
<name>A0A371CRL2_9APHY</name>
<sequence>MPTLVALQAACNLDPTCILSESWSRAPAAKESGAVLYRFGQAPCSGSTALLPLCGYDPEARAAAGFLPALLICLMCLTCDMLLIPAK</sequence>
<keyword evidence="1" id="KW-0472">Membrane</keyword>
<gene>
    <name evidence="2" type="ORF">OH76DRAFT_1410686</name>
</gene>
<keyword evidence="1" id="KW-0812">Transmembrane</keyword>
<keyword evidence="1" id="KW-1133">Transmembrane helix</keyword>
<proteinExistence type="predicted"/>
<accession>A0A371CRL2</accession>
<keyword evidence="3" id="KW-1185">Reference proteome</keyword>
<organism evidence="2 3">
    <name type="scientific">Lentinus brumalis</name>
    <dbReference type="NCBI Taxonomy" id="2498619"/>
    <lineage>
        <taxon>Eukaryota</taxon>
        <taxon>Fungi</taxon>
        <taxon>Dikarya</taxon>
        <taxon>Basidiomycota</taxon>
        <taxon>Agaricomycotina</taxon>
        <taxon>Agaricomycetes</taxon>
        <taxon>Polyporales</taxon>
        <taxon>Polyporaceae</taxon>
        <taxon>Lentinus</taxon>
    </lineage>
</organism>
<evidence type="ECO:0000313" key="3">
    <source>
        <dbReference type="Proteomes" id="UP000256964"/>
    </source>
</evidence>
<evidence type="ECO:0000313" key="2">
    <source>
        <dbReference type="EMBL" id="RDX42920.1"/>
    </source>
</evidence>
<evidence type="ECO:0000256" key="1">
    <source>
        <dbReference type="SAM" id="Phobius"/>
    </source>
</evidence>